<dbReference type="InterPro" id="IPR036034">
    <property type="entry name" value="PDZ_sf"/>
</dbReference>
<dbReference type="Pfam" id="PF13180">
    <property type="entry name" value="PDZ_2"/>
    <property type="match status" value="1"/>
</dbReference>
<gene>
    <name evidence="6" type="ORF">MNB_SV-12-1419</name>
</gene>
<evidence type="ECO:0000256" key="2">
    <source>
        <dbReference type="ARBA" id="ARBA00022801"/>
    </source>
</evidence>
<name>A0A1W1BW78_9ZZZZ</name>
<dbReference type="Pfam" id="PF17815">
    <property type="entry name" value="PDZ_3"/>
    <property type="match status" value="1"/>
</dbReference>
<evidence type="ECO:0000313" key="6">
    <source>
        <dbReference type="EMBL" id="SFV57711.1"/>
    </source>
</evidence>
<evidence type="ECO:0000256" key="3">
    <source>
        <dbReference type="ARBA" id="ARBA00022825"/>
    </source>
</evidence>
<dbReference type="Gene3D" id="2.30.42.10">
    <property type="match status" value="1"/>
</dbReference>
<dbReference type="InterPro" id="IPR041517">
    <property type="entry name" value="DEGP_PDZ"/>
</dbReference>
<dbReference type="AlphaFoldDB" id="A0A1W1BW78"/>
<dbReference type="GO" id="GO:0004252">
    <property type="term" value="F:serine-type endopeptidase activity"/>
    <property type="evidence" value="ECO:0007669"/>
    <property type="project" value="InterPro"/>
</dbReference>
<keyword evidence="1 6" id="KW-0645">Protease</keyword>
<evidence type="ECO:0000256" key="1">
    <source>
        <dbReference type="ARBA" id="ARBA00022670"/>
    </source>
</evidence>
<reference evidence="6" key="1">
    <citation type="submission" date="2016-10" db="EMBL/GenBank/DDBJ databases">
        <authorList>
            <person name="de Groot N.N."/>
        </authorList>
    </citation>
    <scope>NUCLEOTIDE SEQUENCE</scope>
</reference>
<keyword evidence="2" id="KW-0378">Hydrolase</keyword>
<accession>A0A1W1BW78</accession>
<dbReference type="InterPro" id="IPR001940">
    <property type="entry name" value="Peptidase_S1C"/>
</dbReference>
<dbReference type="GO" id="GO:0006508">
    <property type="term" value="P:proteolysis"/>
    <property type="evidence" value="ECO:0007669"/>
    <property type="project" value="UniProtKB-KW"/>
</dbReference>
<dbReference type="Gene3D" id="2.40.10.10">
    <property type="entry name" value="Trypsin-like serine proteases"/>
    <property type="match status" value="2"/>
</dbReference>
<protein>
    <submittedName>
        <fullName evidence="6">Serine protease identified by sequence similarity putative ORF located using Blastx/Glimmer</fullName>
    </submittedName>
</protein>
<evidence type="ECO:0000259" key="5">
    <source>
        <dbReference type="Pfam" id="PF17815"/>
    </source>
</evidence>
<dbReference type="PRINTS" id="PR00834">
    <property type="entry name" value="PROTEASES2C"/>
</dbReference>
<evidence type="ECO:0000259" key="4">
    <source>
        <dbReference type="Pfam" id="PF13180"/>
    </source>
</evidence>
<dbReference type="SUPFAM" id="SSF50494">
    <property type="entry name" value="Trypsin-like serine proteases"/>
    <property type="match status" value="1"/>
</dbReference>
<dbReference type="SUPFAM" id="SSF50156">
    <property type="entry name" value="PDZ domain-like"/>
    <property type="match status" value="1"/>
</dbReference>
<dbReference type="Pfam" id="PF13365">
    <property type="entry name" value="Trypsin_2"/>
    <property type="match status" value="1"/>
</dbReference>
<organism evidence="6">
    <name type="scientific">hydrothermal vent metagenome</name>
    <dbReference type="NCBI Taxonomy" id="652676"/>
    <lineage>
        <taxon>unclassified sequences</taxon>
        <taxon>metagenomes</taxon>
        <taxon>ecological metagenomes</taxon>
    </lineage>
</organism>
<feature type="domain" description="PDZ" evidence="4">
    <location>
        <begin position="225"/>
        <end position="327"/>
    </location>
</feature>
<dbReference type="EMBL" id="FPHE01000080">
    <property type="protein sequence ID" value="SFV57711.1"/>
    <property type="molecule type" value="Genomic_DNA"/>
</dbReference>
<dbReference type="PANTHER" id="PTHR45980:SF9">
    <property type="entry name" value="PROTEASE DO-LIKE 10, MITOCHONDRIAL-RELATED"/>
    <property type="match status" value="1"/>
</dbReference>
<keyword evidence="3" id="KW-0720">Serine protease</keyword>
<dbReference type="InterPro" id="IPR001478">
    <property type="entry name" value="PDZ"/>
</dbReference>
<proteinExistence type="predicted"/>
<dbReference type="Gene3D" id="3.20.190.20">
    <property type="match status" value="1"/>
</dbReference>
<sequence length="477" mass="53634">MKKILKIIFLLGVLSSIVYPNEIDKSIVKIYTVSKTPDYLEPWNSTVSRSSGSGSIISGNRILTNAHVVANHTFLEVKKYGDTKRYQAKVLQVSHDADLALLEVNDKHFFDNTTALTFGGLPKIQDKVAVYGYPMGGNTISVSTGIVSRIEHNVYVHSGQSFLSIQIDAAINPGNSGGPAISDGKIVGVVMQQMAMSQNIGYMVPVDVIQHFLKDVEDGEYDGFPKLGIQIDMIENPTQKEYYKLDEKSGGILVVDILYNSPFKEVLQIDDIITAIDHHKIESDGTVEFRENQYTHFKYYIDLHQYGDEVTLDILRKGEKITLKVKLPEKQSNNNDVYAKLEYDKMPSYFILGGYVFSSLTKNLLNSSPMPHLPLRYGATKFPTEDKQEIVILLKVLASSLSRGDYSFGFWKIDKVNGKSFRDLKEFYSIISTSKEKYIVLEDEDGSKIIIDKNKAEAIENEILQRYSIKSAKSDDL</sequence>
<dbReference type="InterPro" id="IPR046449">
    <property type="entry name" value="DEGP_PDZ_sf"/>
</dbReference>
<dbReference type="InterPro" id="IPR043504">
    <property type="entry name" value="Peptidase_S1_PA_chymotrypsin"/>
</dbReference>
<dbReference type="PANTHER" id="PTHR45980">
    <property type="match status" value="1"/>
</dbReference>
<dbReference type="InterPro" id="IPR009003">
    <property type="entry name" value="Peptidase_S1_PA"/>
</dbReference>
<feature type="domain" description="Protease Do-like PDZ" evidence="5">
    <location>
        <begin position="342"/>
        <end position="476"/>
    </location>
</feature>